<evidence type="ECO:0000313" key="2">
    <source>
        <dbReference type="Proteomes" id="UP000530234"/>
    </source>
</evidence>
<accession>A0A7W3XWU2</accession>
<protein>
    <submittedName>
        <fullName evidence="1">HEAT repeat domain-containing protein</fullName>
    </submittedName>
</protein>
<gene>
    <name evidence="1" type="ORF">FOE67_13165</name>
</gene>
<dbReference type="RefSeq" id="WP_182663882.1">
    <property type="nucleotide sequence ID" value="NZ_VKHS01000281.1"/>
</dbReference>
<dbReference type="Proteomes" id="UP000530234">
    <property type="component" value="Unassembled WGS sequence"/>
</dbReference>
<organism evidence="1 2">
    <name type="scientific">Streptomyces calidiresistens</name>
    <dbReference type="NCBI Taxonomy" id="1485586"/>
    <lineage>
        <taxon>Bacteria</taxon>
        <taxon>Bacillati</taxon>
        <taxon>Actinomycetota</taxon>
        <taxon>Actinomycetes</taxon>
        <taxon>Kitasatosporales</taxon>
        <taxon>Streptomycetaceae</taxon>
        <taxon>Streptomyces</taxon>
    </lineage>
</organism>
<proteinExistence type="predicted"/>
<reference evidence="2" key="1">
    <citation type="submission" date="2019-10" db="EMBL/GenBank/DDBJ databases">
        <title>Streptomyces sp. nov., a novel actinobacterium isolated from alkaline environment.</title>
        <authorList>
            <person name="Golinska P."/>
        </authorList>
    </citation>
    <scope>NUCLEOTIDE SEQUENCE [LARGE SCALE GENOMIC DNA]</scope>
    <source>
        <strain evidence="2">DSM 42108</strain>
    </source>
</reference>
<sequence length="500" mass="54138">MHAGPFETDIAPSGSLLGLLQRGRGDGALHALAAPRPEAVAALDHCVRRDPRRDWRVEHRSLYYARLYVELSADLDALDDHLAAHEDLPGLPGRPDHPPAGGDAGEERVGLAIAVLGHLSRYGDRRAPALLRRHVRSGVGRLWALDELADSEDEETLRELGPVVLEGFPTDPEGMVRLGVAMRDAWEPRPWRLWEEDPSRPAQGARLREARRAADFDRWRRQLRPDTPRPGWSVDSVLARANRDREENPLDFRPDAAARCLAVVAGPGDRPLLRSVARAGAPGERIAALRYLAERGDPAAPALIRSATAPDSPEDVTGAALLALTRMRGEDVLAPARAWCAEAAVSDGAEARGVAAGVLLARHGAVSDGPAVLEALRRAVRRAEDPVTDPLLPDLVDGVGRLRPEGAAPLLRHLYRETPSSLLRGRTAPALAATDPSFPAGFAVECLWDCEQGTRETAARFATTGDARVVERLRRLAADPAEWDEVQSAVRGRLDGTPGR</sequence>
<dbReference type="SUPFAM" id="SSF48371">
    <property type="entry name" value="ARM repeat"/>
    <property type="match status" value="1"/>
</dbReference>
<dbReference type="EMBL" id="VKHS01000281">
    <property type="protein sequence ID" value="MBB0230435.1"/>
    <property type="molecule type" value="Genomic_DNA"/>
</dbReference>
<evidence type="ECO:0000313" key="1">
    <source>
        <dbReference type="EMBL" id="MBB0230435.1"/>
    </source>
</evidence>
<name>A0A7W3XWU2_9ACTN</name>
<keyword evidence="2" id="KW-1185">Reference proteome</keyword>
<comment type="caution">
    <text evidence="1">The sequence shown here is derived from an EMBL/GenBank/DDBJ whole genome shotgun (WGS) entry which is preliminary data.</text>
</comment>
<dbReference type="AlphaFoldDB" id="A0A7W3XWU2"/>
<dbReference type="InterPro" id="IPR016024">
    <property type="entry name" value="ARM-type_fold"/>
</dbReference>